<accession>A0A9Q1B3S8</accession>
<comment type="caution">
    <text evidence="3">The sequence shown here is derived from an EMBL/GenBank/DDBJ whole genome shotgun (WGS) entry which is preliminary data.</text>
</comment>
<feature type="compositionally biased region" description="Acidic residues" evidence="1">
    <location>
        <begin position="32"/>
        <end position="41"/>
    </location>
</feature>
<feature type="region of interest" description="Disordered" evidence="1">
    <location>
        <begin position="24"/>
        <end position="61"/>
    </location>
</feature>
<evidence type="ECO:0000256" key="1">
    <source>
        <dbReference type="SAM" id="MobiDB-lite"/>
    </source>
</evidence>
<proteinExistence type="predicted"/>
<evidence type="ECO:0000313" key="3">
    <source>
        <dbReference type="EMBL" id="KAJ7332550.1"/>
    </source>
</evidence>
<reference evidence="3" key="1">
    <citation type="journal article" date="2023" name="DNA Res.">
        <title>Chromosome-level genome assembly of Phrynocephalus forsythii using third-generation DNA sequencing and Hi-C analysis.</title>
        <authorList>
            <person name="Qi Y."/>
            <person name="Zhao W."/>
            <person name="Zhao Y."/>
            <person name="Niu C."/>
            <person name="Cao S."/>
            <person name="Zhang Y."/>
        </authorList>
    </citation>
    <scope>NUCLEOTIDE SEQUENCE</scope>
    <source>
        <tissue evidence="3">Muscle</tissue>
    </source>
</reference>
<dbReference type="InterPro" id="IPR015898">
    <property type="entry name" value="G-protein_gamma-like_dom"/>
</dbReference>
<organism evidence="3 4">
    <name type="scientific">Phrynocephalus forsythii</name>
    <dbReference type="NCBI Taxonomy" id="171643"/>
    <lineage>
        <taxon>Eukaryota</taxon>
        <taxon>Metazoa</taxon>
        <taxon>Chordata</taxon>
        <taxon>Craniata</taxon>
        <taxon>Vertebrata</taxon>
        <taxon>Euteleostomi</taxon>
        <taxon>Lepidosauria</taxon>
        <taxon>Squamata</taxon>
        <taxon>Bifurcata</taxon>
        <taxon>Unidentata</taxon>
        <taxon>Episquamata</taxon>
        <taxon>Toxicofera</taxon>
        <taxon>Iguania</taxon>
        <taxon>Acrodonta</taxon>
        <taxon>Agamidae</taxon>
        <taxon>Agaminae</taxon>
        <taxon>Phrynocephalus</taxon>
    </lineage>
</organism>
<dbReference type="Proteomes" id="UP001142489">
    <property type="component" value="Unassembled WGS sequence"/>
</dbReference>
<sequence>MSGSSSVAAMKKVVQQLRLEASVSRVKVRPGEEEEEEEEEGAAGRPPFPRRGRGALRRGSQLPFPLREPVATRVPSFGEGRACLQTSCQRLPPLLRRARRGVVQKCPCTWAECLPSAWELNVGTSAFAWRRGSPPLRDPAPDRRSPSPTRRGDLWGLNGVCFGSGSPWRGGKDRERSSWGAISCSGRSPSLGATTLKPPSEMIEVQA</sequence>
<feature type="region of interest" description="Disordered" evidence="1">
    <location>
        <begin position="130"/>
        <end position="152"/>
    </location>
</feature>
<dbReference type="InterPro" id="IPR036284">
    <property type="entry name" value="GGL_sf"/>
</dbReference>
<protein>
    <recommendedName>
        <fullName evidence="2">G protein gamma domain-containing protein</fullName>
    </recommendedName>
</protein>
<evidence type="ECO:0000313" key="4">
    <source>
        <dbReference type="Proteomes" id="UP001142489"/>
    </source>
</evidence>
<feature type="compositionally biased region" description="Basic and acidic residues" evidence="1">
    <location>
        <begin position="139"/>
        <end position="152"/>
    </location>
</feature>
<keyword evidence="4" id="KW-1185">Reference proteome</keyword>
<dbReference type="Gene3D" id="4.10.260.10">
    <property type="entry name" value="Transducin (heterotrimeric G protein), gamma chain"/>
    <property type="match status" value="1"/>
</dbReference>
<evidence type="ECO:0000259" key="2">
    <source>
        <dbReference type="PROSITE" id="PS50058"/>
    </source>
</evidence>
<dbReference type="GO" id="GO:0007186">
    <property type="term" value="P:G protein-coupled receptor signaling pathway"/>
    <property type="evidence" value="ECO:0007669"/>
    <property type="project" value="InterPro"/>
</dbReference>
<feature type="domain" description="G protein gamma" evidence="2">
    <location>
        <begin position="3"/>
        <end position="91"/>
    </location>
</feature>
<dbReference type="PROSITE" id="PS50058">
    <property type="entry name" value="G_PROTEIN_GAMMA"/>
    <property type="match status" value="1"/>
</dbReference>
<dbReference type="EMBL" id="JAPFRF010000005">
    <property type="protein sequence ID" value="KAJ7332550.1"/>
    <property type="molecule type" value="Genomic_DNA"/>
</dbReference>
<gene>
    <name evidence="3" type="ORF">JRQ81_014730</name>
</gene>
<dbReference type="AlphaFoldDB" id="A0A9Q1B3S8"/>
<name>A0A9Q1B3S8_9SAUR</name>
<feature type="region of interest" description="Disordered" evidence="1">
    <location>
        <begin position="185"/>
        <end position="207"/>
    </location>
</feature>